<dbReference type="AlphaFoldDB" id="A0SYW4"/>
<accession>A0SYW4</accession>
<feature type="non-terminal residue" evidence="2">
    <location>
        <position position="163"/>
    </location>
</feature>
<name>A0SYW4_9BURK</name>
<protein>
    <submittedName>
        <fullName evidence="2">Uncharacterized protein</fullName>
    </submittedName>
</protein>
<sequence length="163" mass="17870">MEMQAIERHAQSRRLQFDGDIARVARKTQPHVARAGGQVLLVADEHDGRRIARHTVVEQFGPRCAVIEPDVRQAALLQQTRQGPRRARLLRQPGTGFKGGGAVWQGYGSHGGSVDKSGAQCSRRRRPSLRKRSGRAFFARCARLEASARATAIPAAWRTNAGG</sequence>
<proteinExistence type="predicted"/>
<evidence type="ECO:0000256" key="1">
    <source>
        <dbReference type="SAM" id="MobiDB-lite"/>
    </source>
</evidence>
<reference evidence="2" key="1">
    <citation type="journal article" date="2010" name="DNA Cell Biol.">
        <title>Psychrotrophic strain of Janthinobacterium lividum from a cold Alaskan soil produces prodigiosin.</title>
        <authorList>
            <person name="Schloss P.D."/>
            <person name="Allen H.K."/>
            <person name="Klimowicz A.K."/>
            <person name="Mlot C."/>
            <person name="Gross J."/>
            <person name="Savengsuksa S."/>
            <person name="McEllin J."/>
            <person name="Clardy J."/>
            <person name="Ruess R.W."/>
            <person name="Handelsman J."/>
        </authorList>
    </citation>
    <scope>NUCLEOTIDE SEQUENCE</scope>
    <source>
        <strain evidence="2">BR01</strain>
    </source>
</reference>
<evidence type="ECO:0000313" key="2">
    <source>
        <dbReference type="EMBL" id="ABK64028.1"/>
    </source>
</evidence>
<feature type="region of interest" description="Disordered" evidence="1">
    <location>
        <begin position="109"/>
        <end position="129"/>
    </location>
</feature>
<organism evidence="2">
    <name type="scientific">Janthinobacterium lividum</name>
    <dbReference type="NCBI Taxonomy" id="29581"/>
    <lineage>
        <taxon>Bacteria</taxon>
        <taxon>Pseudomonadati</taxon>
        <taxon>Pseudomonadota</taxon>
        <taxon>Betaproteobacteria</taxon>
        <taxon>Burkholderiales</taxon>
        <taxon>Oxalobacteraceae</taxon>
        <taxon>Janthinobacterium</taxon>
    </lineage>
</organism>
<dbReference type="EMBL" id="EF063589">
    <property type="protein sequence ID" value="ABK64028.1"/>
    <property type="molecule type" value="Genomic_DNA"/>
</dbReference>